<reference evidence="4 8" key="3">
    <citation type="submission" date="2018-10" db="EMBL/GenBank/DDBJ databases">
        <title>Cultivation of a novel Methanohalophilus strain from Kebrit Deep of the Red Sea and a genomic comparison of members of the genus Methanohalophilus.</title>
        <authorList>
            <person name="Guan Y."/>
            <person name="Ngugi D.K."/>
            <person name="Stingl U."/>
        </authorList>
    </citation>
    <scope>NUCLEOTIDE SEQUENCE [LARGE SCALE GENOMIC DNA]</scope>
    <source>
        <strain evidence="4 8">DSM 3094</strain>
    </source>
</reference>
<evidence type="ECO:0000313" key="3">
    <source>
        <dbReference type="EMBL" id="APH38386.1"/>
    </source>
</evidence>
<dbReference type="PANTHER" id="PTHR23076">
    <property type="entry name" value="METALLOPROTEASE M41 FTSH"/>
    <property type="match status" value="1"/>
</dbReference>
<keyword evidence="1" id="KW-0547">Nucleotide-binding</keyword>
<dbReference type="Gene3D" id="1.10.8.60">
    <property type="match status" value="1"/>
</dbReference>
<dbReference type="EMBL" id="FNMU01000001">
    <property type="protein sequence ID" value="SDW05190.1"/>
    <property type="molecule type" value="Genomic_DNA"/>
</dbReference>
<protein>
    <submittedName>
        <fullName evidence="3">AAA family ATPase</fullName>
    </submittedName>
</protein>
<dbReference type="Pfam" id="PF23902">
    <property type="entry name" value="AAA_lid_PRS2_C"/>
    <property type="match status" value="1"/>
</dbReference>
<dbReference type="SUPFAM" id="SSF52540">
    <property type="entry name" value="P-loop containing nucleoside triphosphate hydrolases"/>
    <property type="match status" value="1"/>
</dbReference>
<feature type="domain" description="AAA+ ATPase" evidence="2">
    <location>
        <begin position="151"/>
        <end position="286"/>
    </location>
</feature>
<dbReference type="CDD" id="cd19481">
    <property type="entry name" value="RecA-like_protease"/>
    <property type="match status" value="1"/>
</dbReference>
<evidence type="ECO:0000259" key="2">
    <source>
        <dbReference type="SMART" id="SM00382"/>
    </source>
</evidence>
<dbReference type="PROSITE" id="PS00674">
    <property type="entry name" value="AAA"/>
    <property type="match status" value="1"/>
</dbReference>
<accession>A0A1L3Q0J0</accession>
<comment type="similarity">
    <text evidence="1">Belongs to the AAA ATPase family.</text>
</comment>
<dbReference type="GO" id="GO:0005524">
    <property type="term" value="F:ATP binding"/>
    <property type="evidence" value="ECO:0007669"/>
    <property type="project" value="UniProtKB-KW"/>
</dbReference>
<dbReference type="SMART" id="SM00382">
    <property type="entry name" value="AAA"/>
    <property type="match status" value="1"/>
</dbReference>
<evidence type="ECO:0000313" key="5">
    <source>
        <dbReference type="EMBL" id="SDW05190.1"/>
    </source>
</evidence>
<reference evidence="5 7" key="2">
    <citation type="submission" date="2016-10" db="EMBL/GenBank/DDBJ databases">
        <authorList>
            <person name="de Groot N.N."/>
        </authorList>
    </citation>
    <scope>NUCLEOTIDE SEQUENCE [LARGE SCALE GENOMIC DNA]</scope>
    <source>
        <strain evidence="5 7">Z-7982</strain>
    </source>
</reference>
<reference evidence="3 6" key="1">
    <citation type="submission" date="2016-10" db="EMBL/GenBank/DDBJ databases">
        <title>Methanohalophilus halophilus.</title>
        <authorList>
            <person name="L'haridon S."/>
        </authorList>
    </citation>
    <scope>NUCLEOTIDE SEQUENCE [LARGE SCALE GENOMIC DNA]</scope>
    <source>
        <strain evidence="3 6">Z-7982</strain>
    </source>
</reference>
<dbReference type="GO" id="GO:0016887">
    <property type="term" value="F:ATP hydrolysis activity"/>
    <property type="evidence" value="ECO:0007669"/>
    <property type="project" value="InterPro"/>
</dbReference>
<evidence type="ECO:0000313" key="4">
    <source>
        <dbReference type="EMBL" id="RNI10742.1"/>
    </source>
</evidence>
<dbReference type="InterPro" id="IPR003959">
    <property type="entry name" value="ATPase_AAA_core"/>
</dbReference>
<evidence type="ECO:0000313" key="7">
    <source>
        <dbReference type="Proteomes" id="UP000198669"/>
    </source>
</evidence>
<dbReference type="InterPro" id="IPR057405">
    <property type="entry name" value="PRS2-like_N"/>
</dbReference>
<dbReference type="Proteomes" id="UP000198669">
    <property type="component" value="Unassembled WGS sequence"/>
</dbReference>
<dbReference type="EMBL" id="RJJG01000001">
    <property type="protein sequence ID" value="RNI10742.1"/>
    <property type="molecule type" value="Genomic_DNA"/>
</dbReference>
<dbReference type="Gene3D" id="3.40.50.300">
    <property type="entry name" value="P-loop containing nucleotide triphosphate hydrolases"/>
    <property type="match status" value="1"/>
</dbReference>
<dbReference type="EMBL" id="CP017921">
    <property type="protein sequence ID" value="APH38386.1"/>
    <property type="molecule type" value="Genomic_DNA"/>
</dbReference>
<dbReference type="GO" id="GO:0006508">
    <property type="term" value="P:proteolysis"/>
    <property type="evidence" value="ECO:0007669"/>
    <property type="project" value="TreeGrafter"/>
</dbReference>
<dbReference type="GO" id="GO:0004176">
    <property type="term" value="F:ATP-dependent peptidase activity"/>
    <property type="evidence" value="ECO:0007669"/>
    <property type="project" value="TreeGrafter"/>
</dbReference>
<proteinExistence type="inferred from homology"/>
<dbReference type="InterPro" id="IPR057408">
    <property type="entry name" value="PRS2_C_AAA_lid"/>
</dbReference>
<evidence type="ECO:0000256" key="1">
    <source>
        <dbReference type="RuleBase" id="RU003651"/>
    </source>
</evidence>
<dbReference type="InterPro" id="IPR027417">
    <property type="entry name" value="P-loop_NTPase"/>
</dbReference>
<keyword evidence="1" id="KW-0067">ATP-binding</keyword>
<dbReference type="PANTHER" id="PTHR23076:SF97">
    <property type="entry name" value="ATP-DEPENDENT ZINC METALLOPROTEASE YME1L1"/>
    <property type="match status" value="1"/>
</dbReference>
<dbReference type="GeneID" id="30582500"/>
<dbReference type="Pfam" id="PF00004">
    <property type="entry name" value="AAA"/>
    <property type="match status" value="1"/>
</dbReference>
<dbReference type="OrthoDB" id="77269at2157"/>
<name>A0A1L3Q0J0_9EURY</name>
<sequence>MARSAQRSSLKKIPQESIEAKEATAEIVILQPIGYPLCGIIEEYPRIEEPELFECYARMQWNGYIARKNDYLFDHRMFPDFAYRIQEVRPEATIIGQSTTIVVNQEEKEKTDIEYPVEIAFDDIVGQVKAKRKCKLIERYLEEPERFGKWAPRNILFHGPSGTGKTMVAKALANKTEVAFLPIKATQLIGEFVGEGSRQIHQLYERAAEIAPSIIFIDELDAIALDRRYQELRGDVAEIVNALLTEMDGINQREGVCTICATNRTAVLDGAVRSRFEEEIEFVLPDKEERKEIIELNLQTFPIKAEANVGELAKLTNGLSGRDIVEKVLKSALHHAIMDDMEKVEAHYFEKAASGLQKKETNTHLYA</sequence>
<dbReference type="InterPro" id="IPR003593">
    <property type="entry name" value="AAA+_ATPase"/>
</dbReference>
<organism evidence="3 6">
    <name type="scientific">Methanohalophilus halophilus</name>
    <dbReference type="NCBI Taxonomy" id="2177"/>
    <lineage>
        <taxon>Archaea</taxon>
        <taxon>Methanobacteriati</taxon>
        <taxon>Methanobacteriota</taxon>
        <taxon>Stenosarchaea group</taxon>
        <taxon>Methanomicrobia</taxon>
        <taxon>Methanosarcinales</taxon>
        <taxon>Methanosarcinaceae</taxon>
        <taxon>Methanohalophilus</taxon>
    </lineage>
</organism>
<keyword evidence="6" id="KW-1185">Reference proteome</keyword>
<dbReference type="Pfam" id="PF23900">
    <property type="entry name" value="PRS2_N"/>
    <property type="match status" value="1"/>
</dbReference>
<dbReference type="STRING" id="2177.BHR79_02045"/>
<dbReference type="RefSeq" id="WP_072560736.1">
    <property type="nucleotide sequence ID" value="NZ_CP017921.1"/>
</dbReference>
<dbReference type="KEGG" id="mhaz:BHR79_02045"/>
<gene>
    <name evidence="3" type="ORF">BHR79_02045</name>
    <name evidence="4" type="ORF">EFE40_00740</name>
    <name evidence="5" type="ORF">SAMN04515625_0234</name>
</gene>
<dbReference type="AlphaFoldDB" id="A0A1L3Q0J0"/>
<dbReference type="InterPro" id="IPR003960">
    <property type="entry name" value="ATPase_AAA_CS"/>
</dbReference>
<evidence type="ECO:0000313" key="6">
    <source>
        <dbReference type="Proteomes" id="UP000186879"/>
    </source>
</evidence>
<dbReference type="Proteomes" id="UP000186879">
    <property type="component" value="Chromosome"/>
</dbReference>
<dbReference type="Proteomes" id="UP000267921">
    <property type="component" value="Unassembled WGS sequence"/>
</dbReference>
<evidence type="ECO:0000313" key="8">
    <source>
        <dbReference type="Proteomes" id="UP000267921"/>
    </source>
</evidence>